<dbReference type="EC" id="3.5.1.88" evidence="3"/>
<feature type="binding site" evidence="3">
    <location>
        <position position="135"/>
    </location>
    <ligand>
        <name>Fe cation</name>
        <dbReference type="ChEBI" id="CHEBI:24875"/>
    </ligand>
</feature>
<accession>A0A2L2XL80</accession>
<dbReference type="PANTHER" id="PTHR10458:SF22">
    <property type="entry name" value="PEPTIDE DEFORMYLASE"/>
    <property type="match status" value="1"/>
</dbReference>
<dbReference type="PIRSF" id="PIRSF004749">
    <property type="entry name" value="Pep_def"/>
    <property type="match status" value="1"/>
</dbReference>
<organism evidence="4 5">
    <name type="scientific">Desulfocucumis palustris</name>
    <dbReference type="NCBI Taxonomy" id="1898651"/>
    <lineage>
        <taxon>Bacteria</taxon>
        <taxon>Bacillati</taxon>
        <taxon>Bacillota</taxon>
        <taxon>Clostridia</taxon>
        <taxon>Eubacteriales</taxon>
        <taxon>Desulfocucumaceae</taxon>
        <taxon>Desulfocucumis</taxon>
    </lineage>
</organism>
<feature type="active site" evidence="3">
    <location>
        <position position="132"/>
    </location>
</feature>
<proteinExistence type="inferred from homology"/>
<dbReference type="Pfam" id="PF01327">
    <property type="entry name" value="Pep_deformylase"/>
    <property type="match status" value="1"/>
</dbReference>
<dbReference type="PRINTS" id="PR01576">
    <property type="entry name" value="PDEFORMYLASE"/>
</dbReference>
<dbReference type="GO" id="GO:0046872">
    <property type="term" value="F:metal ion binding"/>
    <property type="evidence" value="ECO:0007669"/>
    <property type="project" value="UniProtKB-KW"/>
</dbReference>
<dbReference type="SUPFAM" id="SSF56420">
    <property type="entry name" value="Peptide deformylase"/>
    <property type="match status" value="1"/>
</dbReference>
<keyword evidence="3" id="KW-0479">Metal-binding</keyword>
<evidence type="ECO:0000256" key="3">
    <source>
        <dbReference type="HAMAP-Rule" id="MF_00163"/>
    </source>
</evidence>
<dbReference type="EMBL" id="BFAV01000157">
    <property type="protein sequence ID" value="GBF35056.1"/>
    <property type="molecule type" value="Genomic_DNA"/>
</dbReference>
<dbReference type="HAMAP" id="MF_00163">
    <property type="entry name" value="Pep_deformylase"/>
    <property type="match status" value="1"/>
</dbReference>
<evidence type="ECO:0000256" key="1">
    <source>
        <dbReference type="ARBA" id="ARBA00010759"/>
    </source>
</evidence>
<feature type="binding site" evidence="3">
    <location>
        <position position="89"/>
    </location>
    <ligand>
        <name>Fe cation</name>
        <dbReference type="ChEBI" id="CHEBI:24875"/>
    </ligand>
</feature>
<keyword evidence="3" id="KW-0378">Hydrolase</keyword>
<evidence type="ECO:0000313" key="4">
    <source>
        <dbReference type="EMBL" id="GBF35056.1"/>
    </source>
</evidence>
<dbReference type="InterPro" id="IPR036821">
    <property type="entry name" value="Peptide_deformylase_sf"/>
</dbReference>
<gene>
    <name evidence="3" type="primary">def</name>
    <name evidence="4" type="ORF">DCCM_4179</name>
</gene>
<dbReference type="NCBIfam" id="NF001159">
    <property type="entry name" value="PRK00150.1-3"/>
    <property type="match status" value="1"/>
</dbReference>
<evidence type="ECO:0000256" key="2">
    <source>
        <dbReference type="ARBA" id="ARBA00023004"/>
    </source>
</evidence>
<comment type="catalytic activity">
    <reaction evidence="3">
        <text>N-terminal N-formyl-L-methionyl-[peptide] + H2O = N-terminal L-methionyl-[peptide] + formate</text>
        <dbReference type="Rhea" id="RHEA:24420"/>
        <dbReference type="Rhea" id="RHEA-COMP:10639"/>
        <dbReference type="Rhea" id="RHEA-COMP:10640"/>
        <dbReference type="ChEBI" id="CHEBI:15377"/>
        <dbReference type="ChEBI" id="CHEBI:15740"/>
        <dbReference type="ChEBI" id="CHEBI:49298"/>
        <dbReference type="ChEBI" id="CHEBI:64731"/>
        <dbReference type="EC" id="3.5.1.88"/>
    </reaction>
</comment>
<comment type="similarity">
    <text evidence="1 3">Belongs to the polypeptide deformylase family.</text>
</comment>
<dbReference type="PANTHER" id="PTHR10458">
    <property type="entry name" value="PEPTIDE DEFORMYLASE"/>
    <property type="match status" value="1"/>
</dbReference>
<dbReference type="Gene3D" id="3.90.45.10">
    <property type="entry name" value="Peptide deformylase"/>
    <property type="match status" value="1"/>
</dbReference>
<protein>
    <recommendedName>
        <fullName evidence="3">Peptide deformylase</fullName>
        <shortName evidence="3">PDF</shortName>
        <ecNumber evidence="3">3.5.1.88</ecNumber>
    </recommendedName>
    <alternativeName>
        <fullName evidence="3">Polypeptide deformylase</fullName>
    </alternativeName>
</protein>
<comment type="cofactor">
    <cofactor evidence="3">
        <name>Fe(2+)</name>
        <dbReference type="ChEBI" id="CHEBI:29033"/>
    </cofactor>
    <text evidence="3">Binds 1 Fe(2+) ion.</text>
</comment>
<dbReference type="InterPro" id="IPR023635">
    <property type="entry name" value="Peptide_deformylase"/>
</dbReference>
<dbReference type="CDD" id="cd00487">
    <property type="entry name" value="Pep_deformylase"/>
    <property type="match status" value="1"/>
</dbReference>
<keyword evidence="5" id="KW-1185">Reference proteome</keyword>
<evidence type="ECO:0000313" key="5">
    <source>
        <dbReference type="Proteomes" id="UP000239549"/>
    </source>
</evidence>
<feature type="binding site" evidence="3">
    <location>
        <position position="131"/>
    </location>
    <ligand>
        <name>Fe cation</name>
        <dbReference type="ChEBI" id="CHEBI:24875"/>
    </ligand>
</feature>
<dbReference type="GO" id="GO:0042586">
    <property type="term" value="F:peptide deformylase activity"/>
    <property type="evidence" value="ECO:0007669"/>
    <property type="project" value="UniProtKB-UniRule"/>
</dbReference>
<dbReference type="Proteomes" id="UP000239549">
    <property type="component" value="Unassembled WGS sequence"/>
</dbReference>
<keyword evidence="2 3" id="KW-0408">Iron</keyword>
<reference evidence="5" key="1">
    <citation type="submission" date="2018-02" db="EMBL/GenBank/DDBJ databases">
        <title>Genome sequence of Desulfocucumis palustris strain NAW-5.</title>
        <authorList>
            <person name="Watanabe M."/>
            <person name="Kojima H."/>
            <person name="Fukui M."/>
        </authorList>
    </citation>
    <scope>NUCLEOTIDE SEQUENCE [LARGE SCALE GENOMIC DNA]</scope>
    <source>
        <strain evidence="5">NAW-5</strain>
    </source>
</reference>
<name>A0A2L2XL80_9FIRM</name>
<dbReference type="RefSeq" id="WP_207655616.1">
    <property type="nucleotide sequence ID" value="NZ_BFAV01000157.1"/>
</dbReference>
<comment type="caution">
    <text evidence="4">The sequence shown here is derived from an EMBL/GenBank/DDBJ whole genome shotgun (WGS) entry which is preliminary data.</text>
</comment>
<keyword evidence="3" id="KW-0648">Protein biosynthesis</keyword>
<dbReference type="GO" id="GO:0006412">
    <property type="term" value="P:translation"/>
    <property type="evidence" value="ECO:0007669"/>
    <property type="project" value="UniProtKB-UniRule"/>
</dbReference>
<dbReference type="NCBIfam" id="TIGR00079">
    <property type="entry name" value="pept_deformyl"/>
    <property type="match status" value="1"/>
</dbReference>
<sequence length="173" mass="19162">MAERMIGKIGDPVLRKVCKPVTEITPNTLQLLDDMAETLATAKNGAALAAPQVGIVRRIIVIDSGDGVIELINPEILEKHGEQIGPEGCLSLPDIWGRVKRAKYVKVKATNREGSEFIMEGKDFMARCLQHEIDHLDGILFIDHVPPGQLFSEKTNRPIDVYDLIKTSRPNNL</sequence>
<dbReference type="AlphaFoldDB" id="A0A2L2XL80"/>
<comment type="function">
    <text evidence="3">Removes the formyl group from the N-terminal Met of newly synthesized proteins. Requires at least a dipeptide for an efficient rate of reaction. N-terminal L-methionine is a prerequisite for activity but the enzyme has broad specificity at other positions.</text>
</comment>